<reference evidence="1" key="1">
    <citation type="journal article" date="2023" name="Mol. Phylogenet. Evol.">
        <title>Genome-scale phylogeny and comparative genomics of the fungal order Sordariales.</title>
        <authorList>
            <person name="Hensen N."/>
            <person name="Bonometti L."/>
            <person name="Westerberg I."/>
            <person name="Brannstrom I.O."/>
            <person name="Guillou S."/>
            <person name="Cros-Aarteil S."/>
            <person name="Calhoun S."/>
            <person name="Haridas S."/>
            <person name="Kuo A."/>
            <person name="Mondo S."/>
            <person name="Pangilinan J."/>
            <person name="Riley R."/>
            <person name="LaButti K."/>
            <person name="Andreopoulos B."/>
            <person name="Lipzen A."/>
            <person name="Chen C."/>
            <person name="Yan M."/>
            <person name="Daum C."/>
            <person name="Ng V."/>
            <person name="Clum A."/>
            <person name="Steindorff A."/>
            <person name="Ohm R.A."/>
            <person name="Martin F."/>
            <person name="Silar P."/>
            <person name="Natvig D.O."/>
            <person name="Lalanne C."/>
            <person name="Gautier V."/>
            <person name="Ament-Velasquez S.L."/>
            <person name="Kruys A."/>
            <person name="Hutchinson M.I."/>
            <person name="Powell A.J."/>
            <person name="Barry K."/>
            <person name="Miller A.N."/>
            <person name="Grigoriev I.V."/>
            <person name="Debuchy R."/>
            <person name="Gladieux P."/>
            <person name="Hiltunen Thoren M."/>
            <person name="Johannesson H."/>
        </authorList>
    </citation>
    <scope>NUCLEOTIDE SEQUENCE</scope>
    <source>
        <strain evidence="1">PSN324</strain>
    </source>
</reference>
<dbReference type="AlphaFoldDB" id="A0AAV9HWH5"/>
<comment type="caution">
    <text evidence="1">The sequence shown here is derived from an EMBL/GenBank/DDBJ whole genome shotgun (WGS) entry which is preliminary data.</text>
</comment>
<keyword evidence="2" id="KW-1185">Reference proteome</keyword>
<protein>
    <recommendedName>
        <fullName evidence="3">NADP-dependent oxidoreductase domain-containing protein</fullName>
    </recommendedName>
</protein>
<dbReference type="EMBL" id="MU864948">
    <property type="protein sequence ID" value="KAK4464495.1"/>
    <property type="molecule type" value="Genomic_DNA"/>
</dbReference>
<proteinExistence type="predicted"/>
<evidence type="ECO:0000313" key="2">
    <source>
        <dbReference type="Proteomes" id="UP001321749"/>
    </source>
</evidence>
<dbReference type="SUPFAM" id="SSF51430">
    <property type="entry name" value="NAD(P)-linked oxidoreductase"/>
    <property type="match status" value="1"/>
</dbReference>
<reference evidence="1" key="2">
    <citation type="submission" date="2023-06" db="EMBL/GenBank/DDBJ databases">
        <authorList>
            <consortium name="Lawrence Berkeley National Laboratory"/>
            <person name="Mondo S.J."/>
            <person name="Hensen N."/>
            <person name="Bonometti L."/>
            <person name="Westerberg I."/>
            <person name="Brannstrom I.O."/>
            <person name="Guillou S."/>
            <person name="Cros-Aarteil S."/>
            <person name="Calhoun S."/>
            <person name="Haridas S."/>
            <person name="Kuo A."/>
            <person name="Pangilinan J."/>
            <person name="Riley R."/>
            <person name="Labutti K."/>
            <person name="Andreopoulos B."/>
            <person name="Lipzen A."/>
            <person name="Chen C."/>
            <person name="Yanf M."/>
            <person name="Daum C."/>
            <person name="Ng V."/>
            <person name="Clum A."/>
            <person name="Steindorff A."/>
            <person name="Ohm R."/>
            <person name="Martin F."/>
            <person name="Silar P."/>
            <person name="Natvig D."/>
            <person name="Lalanne C."/>
            <person name="Gautier V."/>
            <person name="Ament-Velasquez S.L."/>
            <person name="Kruys A."/>
            <person name="Hutchinson M.I."/>
            <person name="Powell A.J."/>
            <person name="Barry K."/>
            <person name="Miller A.N."/>
            <person name="Grigoriev I.V."/>
            <person name="Debuchy R."/>
            <person name="Gladieux P."/>
            <person name="Thoren M.H."/>
            <person name="Johannesson H."/>
        </authorList>
    </citation>
    <scope>NUCLEOTIDE SEQUENCE</scope>
    <source>
        <strain evidence="1">PSN324</strain>
    </source>
</reference>
<dbReference type="InterPro" id="IPR036812">
    <property type="entry name" value="NAD(P)_OxRdtase_dom_sf"/>
</dbReference>
<name>A0AAV9HWH5_9PEZI</name>
<accession>A0AAV9HWH5</accession>
<organism evidence="1 2">
    <name type="scientific">Cladorrhinum samala</name>
    <dbReference type="NCBI Taxonomy" id="585594"/>
    <lineage>
        <taxon>Eukaryota</taxon>
        <taxon>Fungi</taxon>
        <taxon>Dikarya</taxon>
        <taxon>Ascomycota</taxon>
        <taxon>Pezizomycotina</taxon>
        <taxon>Sordariomycetes</taxon>
        <taxon>Sordariomycetidae</taxon>
        <taxon>Sordariales</taxon>
        <taxon>Podosporaceae</taxon>
        <taxon>Cladorrhinum</taxon>
    </lineage>
</organism>
<dbReference type="Proteomes" id="UP001321749">
    <property type="component" value="Unassembled WGS sequence"/>
</dbReference>
<dbReference type="Gene3D" id="3.20.20.100">
    <property type="entry name" value="NADP-dependent oxidoreductase domain"/>
    <property type="match status" value="1"/>
</dbReference>
<gene>
    <name evidence="1" type="ORF">QBC42DRAFT_46258</name>
</gene>
<evidence type="ECO:0000313" key="1">
    <source>
        <dbReference type="EMBL" id="KAK4464495.1"/>
    </source>
</evidence>
<evidence type="ECO:0008006" key="3">
    <source>
        <dbReference type="Google" id="ProtNLM"/>
    </source>
</evidence>
<sequence>MAAPKVIFGAFQFNQKATHDQKRMLEICEEHGVRELDCGAIYQDCEPLLGSLDVANRFIVHGKAAPARNSEHDLLENATKSAKDLGLQSAGKKVPMFPQK</sequence>